<gene>
    <name evidence="1" type="ORF">ESZ50_04870</name>
</gene>
<proteinExistence type="predicted"/>
<dbReference type="RefSeq" id="WP_148622484.1">
    <property type="nucleotide sequence ID" value="NZ_SDGZ01000013.1"/>
</dbReference>
<accession>A0A6C2CA51</accession>
<comment type="caution">
    <text evidence="1">The sequence shown here is derived from an EMBL/GenBank/DDBJ whole genome shotgun (WGS) entry which is preliminary data.</text>
</comment>
<reference evidence="1 2" key="1">
    <citation type="submission" date="2019-01" db="EMBL/GenBank/DDBJ databases">
        <title>Weissella sp. nov., a novel lactic acid bacterium isolated from animal feces.</title>
        <authorList>
            <person name="Wang L.-T."/>
        </authorList>
    </citation>
    <scope>NUCLEOTIDE SEQUENCE [LARGE SCALE GENOMIC DNA]</scope>
    <source>
        <strain evidence="1 2">8H-2</strain>
    </source>
</reference>
<dbReference type="AlphaFoldDB" id="A0A6C2CA51"/>
<dbReference type="Proteomes" id="UP000371977">
    <property type="component" value="Unassembled WGS sequence"/>
</dbReference>
<organism evidence="1 2">
    <name type="scientific">Weissella muntiaci</name>
    <dbReference type="NCBI Taxonomy" id="2508881"/>
    <lineage>
        <taxon>Bacteria</taxon>
        <taxon>Bacillati</taxon>
        <taxon>Bacillota</taxon>
        <taxon>Bacilli</taxon>
        <taxon>Lactobacillales</taxon>
        <taxon>Lactobacillaceae</taxon>
        <taxon>Weissella</taxon>
    </lineage>
</organism>
<dbReference type="EMBL" id="SDGZ01000013">
    <property type="protein sequence ID" value="TYC49925.1"/>
    <property type="molecule type" value="Genomic_DNA"/>
</dbReference>
<sequence>MTFDKVEKLDGLVPFAVALQVVNDKDKVGTFDIRGESSTGIILGQVAAEEREYIDRTNLENPEDWKEVFGSVESPNKSAKLHKLYTYDQVKELIEALSNEG</sequence>
<keyword evidence="2" id="KW-1185">Reference proteome</keyword>
<protein>
    <submittedName>
        <fullName evidence="1">Uncharacterized protein</fullName>
    </submittedName>
</protein>
<evidence type="ECO:0000313" key="2">
    <source>
        <dbReference type="Proteomes" id="UP000371977"/>
    </source>
</evidence>
<evidence type="ECO:0000313" key="1">
    <source>
        <dbReference type="EMBL" id="TYC49925.1"/>
    </source>
</evidence>
<name>A0A6C2CA51_9LACO</name>